<dbReference type="EMBL" id="CP021106">
    <property type="protein sequence ID" value="ARO88059.1"/>
    <property type="molecule type" value="Genomic_DNA"/>
</dbReference>
<dbReference type="Proteomes" id="UP000012179">
    <property type="component" value="Chromosome"/>
</dbReference>
<protein>
    <submittedName>
        <fullName evidence="1">Uncharacterized protein</fullName>
    </submittedName>
</protein>
<accession>A0A1W6SQI6</accession>
<evidence type="ECO:0000313" key="2">
    <source>
        <dbReference type="Proteomes" id="UP000012179"/>
    </source>
</evidence>
<name>A0A1W6SQI6_9PROT</name>
<proteinExistence type="predicted"/>
<dbReference type="AlphaFoldDB" id="A0A1W6SQI6"/>
<evidence type="ECO:0000313" key="1">
    <source>
        <dbReference type="EMBL" id="ARO88059.1"/>
    </source>
</evidence>
<organism evidence="1 2">
    <name type="scientific">Nitrosospira lacus</name>
    <dbReference type="NCBI Taxonomy" id="1288494"/>
    <lineage>
        <taxon>Bacteria</taxon>
        <taxon>Pseudomonadati</taxon>
        <taxon>Pseudomonadota</taxon>
        <taxon>Betaproteobacteria</taxon>
        <taxon>Nitrosomonadales</taxon>
        <taxon>Nitrosomonadaceae</taxon>
        <taxon>Nitrosospira</taxon>
    </lineage>
</organism>
<keyword evidence="2" id="KW-1185">Reference proteome</keyword>
<sequence>MVNVMCPLKEKWSEKGMIQSLAESVTPPKGMLIPVPLVVPSNGVAQGDEGLRTVGLTNSCMTALIDRVALITSAAVIDMIIDAASRAEAL</sequence>
<gene>
    <name evidence="1" type="ORF">EBAPG3_009905</name>
</gene>
<dbReference type="KEGG" id="nlc:EBAPG3_009905"/>
<reference evidence="1 2" key="1">
    <citation type="journal article" date="2015" name="Int. J. Syst. Evol. Microbiol.">
        <title>Nitrosospira lacus sp. nov., a psychrotolerant, ammonia-oxidizing bacterium from sandy lake sediment.</title>
        <authorList>
            <person name="Urakawa H."/>
            <person name="Garcia J.C."/>
            <person name="Nielsen J.L."/>
            <person name="Le V.Q."/>
            <person name="Kozlowski J.A."/>
            <person name="Stein L.Y."/>
            <person name="Lim C.K."/>
            <person name="Pommerening-Roser A."/>
            <person name="Martens-Habbena W."/>
            <person name="Stahl D.A."/>
            <person name="Klotz M.G."/>
        </authorList>
    </citation>
    <scope>NUCLEOTIDE SEQUENCE [LARGE SCALE GENOMIC DNA]</scope>
    <source>
        <strain evidence="1 2">APG3</strain>
    </source>
</reference>